<dbReference type="AlphaFoldDB" id="I3Y8N8"/>
<feature type="domain" description="SCP" evidence="1">
    <location>
        <begin position="177"/>
        <end position="290"/>
    </location>
</feature>
<reference evidence="2 3" key="1">
    <citation type="submission" date="2012-06" db="EMBL/GenBank/DDBJ databases">
        <title>Complete sequence of Thiocystis violascens DSM 198.</title>
        <authorList>
            <consortium name="US DOE Joint Genome Institute"/>
            <person name="Lucas S."/>
            <person name="Han J."/>
            <person name="Lapidus A."/>
            <person name="Cheng J.-F."/>
            <person name="Goodwin L."/>
            <person name="Pitluck S."/>
            <person name="Peters L."/>
            <person name="Ovchinnikova G."/>
            <person name="Teshima H."/>
            <person name="Detter J.C."/>
            <person name="Han C."/>
            <person name="Tapia R."/>
            <person name="Land M."/>
            <person name="Hauser L."/>
            <person name="Kyrpides N."/>
            <person name="Ivanova N."/>
            <person name="Pagani I."/>
            <person name="Vogl K."/>
            <person name="Liu Z."/>
            <person name="Frigaard N.-U."/>
            <person name="Bryant D."/>
            <person name="Woyke T."/>
        </authorList>
    </citation>
    <scope>NUCLEOTIDE SEQUENCE [LARGE SCALE GENOMIC DNA]</scope>
    <source>
        <strain evidence="3">ATCC 17096 / DSM 198 / 6111</strain>
    </source>
</reference>
<proteinExistence type="predicted"/>
<dbReference type="KEGG" id="tvi:Thivi_1343"/>
<keyword evidence="3" id="KW-1185">Reference proteome</keyword>
<dbReference type="Proteomes" id="UP000006062">
    <property type="component" value="Chromosome"/>
</dbReference>
<dbReference type="Pfam" id="PF00188">
    <property type="entry name" value="CAP"/>
    <property type="match status" value="1"/>
</dbReference>
<dbReference type="InterPro" id="IPR035940">
    <property type="entry name" value="CAP_sf"/>
</dbReference>
<dbReference type="HOGENOM" id="CLU_924188_0_0_6"/>
<sequence length="301" mass="31507">MFAGRAADVCRPLQLLEVPDESDATARNWMIPDGIDANGEQIADDAGAILELNRAMCHNLRNVLKRPSTVQATTWFDLDTRSVLAPDGDTRLTVLKWDHDDRTGALPPYRSRYAVASGSSQTGLAFDDYLLDNLGVLTPRACLLAPDPESVKPETGGCAGGGTVPTGPTPTEAELIAAHNQFRAAHGLGALAQNAQLTAAIAGHLAWLKAENSGISHTGDGGSQPLDRAIAAGYEGAGATSAGENLALGHATVALVMAAWENSPAHYANLVHADWADIGVAILPIDDAAGFWWGALFGDRT</sequence>
<dbReference type="InterPro" id="IPR014044">
    <property type="entry name" value="CAP_dom"/>
</dbReference>
<accession>I3Y8N8</accession>
<evidence type="ECO:0000313" key="3">
    <source>
        <dbReference type="Proteomes" id="UP000006062"/>
    </source>
</evidence>
<dbReference type="STRING" id="765911.Thivi_1343"/>
<dbReference type="SUPFAM" id="SSF55797">
    <property type="entry name" value="PR-1-like"/>
    <property type="match status" value="1"/>
</dbReference>
<evidence type="ECO:0000259" key="1">
    <source>
        <dbReference type="Pfam" id="PF00188"/>
    </source>
</evidence>
<dbReference type="PANTHER" id="PTHR31157:SF1">
    <property type="entry name" value="SCP DOMAIN-CONTAINING PROTEIN"/>
    <property type="match status" value="1"/>
</dbReference>
<protein>
    <submittedName>
        <fullName evidence="2">Cysteine-rich secretory protein family</fullName>
    </submittedName>
</protein>
<gene>
    <name evidence="2" type="ordered locus">Thivi_1343</name>
</gene>
<organism evidence="2 3">
    <name type="scientific">Thiocystis violascens (strain ATCC 17096 / DSM 198 / 6111)</name>
    <name type="common">Chromatium violascens</name>
    <dbReference type="NCBI Taxonomy" id="765911"/>
    <lineage>
        <taxon>Bacteria</taxon>
        <taxon>Pseudomonadati</taxon>
        <taxon>Pseudomonadota</taxon>
        <taxon>Gammaproteobacteria</taxon>
        <taxon>Chromatiales</taxon>
        <taxon>Chromatiaceae</taxon>
        <taxon>Thiocystis</taxon>
    </lineage>
</organism>
<evidence type="ECO:0000313" key="2">
    <source>
        <dbReference type="EMBL" id="AFL73356.1"/>
    </source>
</evidence>
<dbReference type="EMBL" id="CP003154">
    <property type="protein sequence ID" value="AFL73356.1"/>
    <property type="molecule type" value="Genomic_DNA"/>
</dbReference>
<dbReference type="Gene3D" id="3.40.33.10">
    <property type="entry name" value="CAP"/>
    <property type="match status" value="1"/>
</dbReference>
<dbReference type="RefSeq" id="WP_014777833.1">
    <property type="nucleotide sequence ID" value="NC_018012.1"/>
</dbReference>
<dbReference type="eggNOG" id="COG2340">
    <property type="taxonomic scope" value="Bacteria"/>
</dbReference>
<dbReference type="PANTHER" id="PTHR31157">
    <property type="entry name" value="SCP DOMAIN-CONTAINING PROTEIN"/>
    <property type="match status" value="1"/>
</dbReference>
<dbReference type="OrthoDB" id="68195at2"/>
<name>I3Y8N8_THIV6</name>
<dbReference type="CDD" id="cd05379">
    <property type="entry name" value="CAP_bacterial"/>
    <property type="match status" value="1"/>
</dbReference>